<organism evidence="2">
    <name type="scientific">Cacopsylla melanoneura</name>
    <dbReference type="NCBI Taxonomy" id="428564"/>
    <lineage>
        <taxon>Eukaryota</taxon>
        <taxon>Metazoa</taxon>
        <taxon>Ecdysozoa</taxon>
        <taxon>Arthropoda</taxon>
        <taxon>Hexapoda</taxon>
        <taxon>Insecta</taxon>
        <taxon>Pterygota</taxon>
        <taxon>Neoptera</taxon>
        <taxon>Paraneoptera</taxon>
        <taxon>Hemiptera</taxon>
        <taxon>Sternorrhyncha</taxon>
        <taxon>Psylloidea</taxon>
        <taxon>Psyllidae</taxon>
        <taxon>Psyllinae</taxon>
        <taxon>Cacopsylla</taxon>
    </lineage>
</organism>
<dbReference type="EMBL" id="HBUF01262524">
    <property type="protein sequence ID" value="CAG6683317.1"/>
    <property type="molecule type" value="Transcribed_RNA"/>
</dbReference>
<keyword evidence="1" id="KW-0812">Transmembrane</keyword>
<feature type="transmembrane region" description="Helical" evidence="1">
    <location>
        <begin position="12"/>
        <end position="31"/>
    </location>
</feature>
<feature type="transmembrane region" description="Helical" evidence="1">
    <location>
        <begin position="51"/>
        <end position="71"/>
    </location>
</feature>
<proteinExistence type="predicted"/>
<dbReference type="AlphaFoldDB" id="A0A8D8TC61"/>
<reference evidence="2" key="1">
    <citation type="submission" date="2021-05" db="EMBL/GenBank/DDBJ databases">
        <authorList>
            <person name="Alioto T."/>
            <person name="Alioto T."/>
            <person name="Gomez Garrido J."/>
        </authorList>
    </citation>
    <scope>NUCLEOTIDE SEQUENCE</scope>
</reference>
<keyword evidence="1" id="KW-1133">Transmembrane helix</keyword>
<name>A0A8D8TC61_9HEMI</name>
<sequence>MRLYNFEFRVMVLNYGFVNSIPYYIGFSILGRRDKCSDSDPPVAILEFNCFGEFKTIPFCCALSFCFVFILTTHYYHLLLFIYLIVCVFAFLCYIVFIYWYSFKMKVYLF</sequence>
<evidence type="ECO:0000313" key="2">
    <source>
        <dbReference type="EMBL" id="CAG6683317.1"/>
    </source>
</evidence>
<accession>A0A8D8TC61</accession>
<evidence type="ECO:0000256" key="1">
    <source>
        <dbReference type="SAM" id="Phobius"/>
    </source>
</evidence>
<feature type="transmembrane region" description="Helical" evidence="1">
    <location>
        <begin position="78"/>
        <end position="101"/>
    </location>
</feature>
<keyword evidence="1" id="KW-0472">Membrane</keyword>
<protein>
    <submittedName>
        <fullName evidence="2">Uncharacterized protein</fullName>
    </submittedName>
</protein>